<dbReference type="Gene3D" id="2.170.130.10">
    <property type="entry name" value="TonB-dependent receptor, plug domain"/>
    <property type="match status" value="1"/>
</dbReference>
<dbReference type="Gene3D" id="2.60.40.1120">
    <property type="entry name" value="Carboxypeptidase-like, regulatory domain"/>
    <property type="match status" value="1"/>
</dbReference>
<keyword evidence="4 8" id="KW-0812">Transmembrane</keyword>
<comment type="subcellular location">
    <subcellularLocation>
        <location evidence="1 8">Cell outer membrane</location>
        <topology evidence="1 8">Multi-pass membrane protein</topology>
    </subcellularLocation>
</comment>
<evidence type="ECO:0000256" key="4">
    <source>
        <dbReference type="ARBA" id="ARBA00022692"/>
    </source>
</evidence>
<gene>
    <name evidence="12" type="ORF">NAT50_10865</name>
</gene>
<dbReference type="Proteomes" id="UP001317191">
    <property type="component" value="Unassembled WGS sequence"/>
</dbReference>
<dbReference type="Gene3D" id="2.40.170.20">
    <property type="entry name" value="TonB-dependent receptor, beta-barrel domain"/>
    <property type="match status" value="1"/>
</dbReference>
<dbReference type="Pfam" id="PF00593">
    <property type="entry name" value="TonB_dep_Rec_b-barrel"/>
    <property type="match status" value="1"/>
</dbReference>
<comment type="similarity">
    <text evidence="8 9">Belongs to the TonB-dependent receptor family.</text>
</comment>
<evidence type="ECO:0000256" key="9">
    <source>
        <dbReference type="RuleBase" id="RU003357"/>
    </source>
</evidence>
<evidence type="ECO:0000259" key="10">
    <source>
        <dbReference type="Pfam" id="PF00593"/>
    </source>
</evidence>
<dbReference type="PROSITE" id="PS52016">
    <property type="entry name" value="TONB_DEPENDENT_REC_3"/>
    <property type="match status" value="1"/>
</dbReference>
<evidence type="ECO:0000256" key="7">
    <source>
        <dbReference type="ARBA" id="ARBA00023237"/>
    </source>
</evidence>
<protein>
    <submittedName>
        <fullName evidence="12">SusC/RagA family TonB-linked outer membrane protein</fullName>
    </submittedName>
</protein>
<dbReference type="InterPro" id="IPR012910">
    <property type="entry name" value="Plug_dom"/>
</dbReference>
<reference evidence="12 13" key="1">
    <citation type="submission" date="2022-05" db="EMBL/GenBank/DDBJ databases">
        <title>Flavobacterium sp., isolated from activated sludge.</title>
        <authorList>
            <person name="Ran Q."/>
        </authorList>
    </citation>
    <scope>NUCLEOTIDE SEQUENCE [LARGE SCALE GENOMIC DNA]</scope>
    <source>
        <strain evidence="12 13">HXWNR70</strain>
    </source>
</reference>
<dbReference type="InterPro" id="IPR023996">
    <property type="entry name" value="TonB-dep_OMP_SusC/RagA"/>
</dbReference>
<organism evidence="12 13">
    <name type="scientific">Flavobacterium luminosum</name>
    <dbReference type="NCBI Taxonomy" id="2949086"/>
    <lineage>
        <taxon>Bacteria</taxon>
        <taxon>Pseudomonadati</taxon>
        <taxon>Bacteroidota</taxon>
        <taxon>Flavobacteriia</taxon>
        <taxon>Flavobacteriales</taxon>
        <taxon>Flavobacteriaceae</taxon>
        <taxon>Flavobacterium</taxon>
    </lineage>
</organism>
<evidence type="ECO:0000256" key="2">
    <source>
        <dbReference type="ARBA" id="ARBA00022448"/>
    </source>
</evidence>
<accession>A0ABT0TQU3</accession>
<keyword evidence="2 8" id="KW-0813">Transport</keyword>
<keyword evidence="7 8" id="KW-0998">Cell outer membrane</keyword>
<name>A0ABT0TQU3_9FLAO</name>
<evidence type="ECO:0000256" key="6">
    <source>
        <dbReference type="ARBA" id="ARBA00023136"/>
    </source>
</evidence>
<evidence type="ECO:0000256" key="3">
    <source>
        <dbReference type="ARBA" id="ARBA00022452"/>
    </source>
</evidence>
<evidence type="ECO:0000259" key="11">
    <source>
        <dbReference type="Pfam" id="PF07715"/>
    </source>
</evidence>
<dbReference type="InterPro" id="IPR039426">
    <property type="entry name" value="TonB-dep_rcpt-like"/>
</dbReference>
<keyword evidence="3 8" id="KW-1134">Transmembrane beta strand</keyword>
<dbReference type="InterPro" id="IPR008969">
    <property type="entry name" value="CarboxyPept-like_regulatory"/>
</dbReference>
<dbReference type="RefSeq" id="WP_250593253.1">
    <property type="nucleotide sequence ID" value="NZ_JAMLJM010000009.1"/>
</dbReference>
<dbReference type="InterPro" id="IPR023997">
    <property type="entry name" value="TonB-dep_OMP_SusC/RagA_CS"/>
</dbReference>
<dbReference type="NCBIfam" id="TIGR04056">
    <property type="entry name" value="OMP_RagA_SusC"/>
    <property type="match status" value="1"/>
</dbReference>
<dbReference type="InterPro" id="IPR037066">
    <property type="entry name" value="Plug_dom_sf"/>
</dbReference>
<dbReference type="InterPro" id="IPR036942">
    <property type="entry name" value="Beta-barrel_TonB_sf"/>
</dbReference>
<sequence>MKIFSFKGYRQSVFCSFFCITAINLLSSVAWGQQAITVQGKIYDNLSSLPGVNVTVKGTTVQTISNYDGSYTIKTTTKDTLVFSMMGYAKKEIAILGRNTINVSMVEEATSLQEVKINAGYYSVKEKERTGSIARMTSKNIEKQPVTNVLAVMQGLMAGVSVTQTTGVAGGGFDIQIRGINSLRANGNQPLYVIDGVPYSSDPIGTGITSPVLPTQPSPLNSINPDQIESIEILKDADATAIYGSRGANGVVLITTKKGKQGKTRFSANVSSGVGTVTKFVDLMNTEQYLQMRREAFTNDGISPYPPYAYDVNGTWDQIRYTNWQEELLGKNASFTNAQASVSGGSTATQFLVSASYNKQTTVFPGDFGYKKGNVHVSLNHESENKRFKINFSTGYTAQNNNQPGTDPTLTALSLAPNAPALYDSEGNLNWENSTWNNPLADFKAVYTAKTYDLIANTLMSYKLTNSLELKSSFGFTDLKNNDTNISPSSRYDPAYGLGSEYSTLFTSQATRKSWIIEPQLNWSKQFSSAKLDVLVGTTFQSQKGNQLVQLGIGFPSNSLIYNLASASRLYTIGSDESVYKYQAFFGRINYNWKDRYIINITGRRDGSSRFGPGKQYANFGAIGGAWLFSEENFLNGNSLLSFGKLRASYGITGNDQIGDYQYLDTYASTGAIYQGTIGLEPTRLFNPDFGWETNKKFEIALETGFLNDRFFVTTAWYNNRSSNQLVGIPLPGTTGFTSLQANLDATVQNRGLELSLRTVNFQNKNFGWTTNINFTQASNKLLSFPDLENSTYNYQFVIGQPLNIKKVYHFTGVNPQTGLYEFEDVNGDGVISAQDDKQFIRDFNPKFFGGVQNQFRYKQLQLDFLFQFVKQLNWSPVVNTSVPGTMSNQPAEVVNHWQSPSNTGAYQLYTDGANGQAVDAFYRYVESDAAVVDASYIRLKNISLSWDVPDSLLKGMKCRVYIQGQNLLTFTSYNGADPEFKASGYLPPLKVWTTGLQFSF</sequence>
<feature type="domain" description="TonB-dependent receptor plug" evidence="11">
    <location>
        <begin position="127"/>
        <end position="251"/>
    </location>
</feature>
<evidence type="ECO:0000313" key="12">
    <source>
        <dbReference type="EMBL" id="MCL9809858.1"/>
    </source>
</evidence>
<dbReference type="InterPro" id="IPR000531">
    <property type="entry name" value="Beta-barrel_TonB"/>
</dbReference>
<keyword evidence="6 8" id="KW-0472">Membrane</keyword>
<dbReference type="Pfam" id="PF07715">
    <property type="entry name" value="Plug"/>
    <property type="match status" value="1"/>
</dbReference>
<feature type="domain" description="TonB-dependent receptor-like beta-barrel" evidence="10">
    <location>
        <begin position="392"/>
        <end position="968"/>
    </location>
</feature>
<keyword evidence="13" id="KW-1185">Reference proteome</keyword>
<dbReference type="EMBL" id="JAMLJM010000009">
    <property type="protein sequence ID" value="MCL9809858.1"/>
    <property type="molecule type" value="Genomic_DNA"/>
</dbReference>
<dbReference type="Pfam" id="PF13715">
    <property type="entry name" value="CarbopepD_reg_2"/>
    <property type="match status" value="1"/>
</dbReference>
<comment type="caution">
    <text evidence="12">The sequence shown here is derived from an EMBL/GenBank/DDBJ whole genome shotgun (WGS) entry which is preliminary data.</text>
</comment>
<dbReference type="SUPFAM" id="SSF56935">
    <property type="entry name" value="Porins"/>
    <property type="match status" value="1"/>
</dbReference>
<keyword evidence="5 9" id="KW-0798">TonB box</keyword>
<proteinExistence type="inferred from homology"/>
<evidence type="ECO:0000256" key="1">
    <source>
        <dbReference type="ARBA" id="ARBA00004571"/>
    </source>
</evidence>
<evidence type="ECO:0000256" key="8">
    <source>
        <dbReference type="PROSITE-ProRule" id="PRU01360"/>
    </source>
</evidence>
<evidence type="ECO:0000256" key="5">
    <source>
        <dbReference type="ARBA" id="ARBA00023077"/>
    </source>
</evidence>
<evidence type="ECO:0000313" key="13">
    <source>
        <dbReference type="Proteomes" id="UP001317191"/>
    </source>
</evidence>
<dbReference type="SUPFAM" id="SSF49464">
    <property type="entry name" value="Carboxypeptidase regulatory domain-like"/>
    <property type="match status" value="1"/>
</dbReference>
<dbReference type="NCBIfam" id="TIGR04057">
    <property type="entry name" value="SusC_RagA_signa"/>
    <property type="match status" value="1"/>
</dbReference>